<evidence type="ECO:0000259" key="2">
    <source>
        <dbReference type="Pfam" id="PF14326"/>
    </source>
</evidence>
<feature type="domain" description="DUF4384" evidence="2">
    <location>
        <begin position="571"/>
        <end position="654"/>
    </location>
</feature>
<evidence type="ECO:0000259" key="1">
    <source>
        <dbReference type="Pfam" id="PF00656"/>
    </source>
</evidence>
<feature type="domain" description="Peptidase C14 caspase" evidence="1">
    <location>
        <begin position="44"/>
        <end position="298"/>
    </location>
</feature>
<protein>
    <submittedName>
        <fullName evidence="3">DUF4384 domain-containing protein</fullName>
    </submittedName>
</protein>
<organism evidence="3">
    <name type="scientific">Planktothricoides sp. SpSt-374</name>
    <dbReference type="NCBI Taxonomy" id="2282167"/>
    <lineage>
        <taxon>Bacteria</taxon>
        <taxon>Bacillati</taxon>
        <taxon>Cyanobacteriota</taxon>
        <taxon>Cyanophyceae</taxon>
        <taxon>Oscillatoriophycideae</taxon>
        <taxon>Oscillatoriales</taxon>
        <taxon>Oscillatoriaceae</taxon>
        <taxon>Planktothricoides</taxon>
    </lineage>
</organism>
<dbReference type="GO" id="GO:0006508">
    <property type="term" value="P:proteolysis"/>
    <property type="evidence" value="ECO:0007669"/>
    <property type="project" value="InterPro"/>
</dbReference>
<dbReference type="InterPro" id="IPR025493">
    <property type="entry name" value="DUF4384"/>
</dbReference>
<dbReference type="InterPro" id="IPR050452">
    <property type="entry name" value="Metacaspase"/>
</dbReference>
<dbReference type="PANTHER" id="PTHR48104">
    <property type="entry name" value="METACASPASE-4"/>
    <property type="match status" value="1"/>
</dbReference>
<dbReference type="InterPro" id="IPR011600">
    <property type="entry name" value="Pept_C14_caspase"/>
</dbReference>
<reference evidence="3" key="1">
    <citation type="journal article" date="2020" name="mSystems">
        <title>Genome- and Community-Level Interaction Insights into Carbon Utilization and Element Cycling Functions of Hydrothermarchaeota in Hydrothermal Sediment.</title>
        <authorList>
            <person name="Zhou Z."/>
            <person name="Liu Y."/>
            <person name="Xu W."/>
            <person name="Pan J."/>
            <person name="Luo Z.H."/>
            <person name="Li M."/>
        </authorList>
    </citation>
    <scope>NUCLEOTIDE SEQUENCE [LARGE SCALE GENOMIC DNA]</scope>
    <source>
        <strain evidence="3">SpSt-374</strain>
    </source>
</reference>
<dbReference type="GO" id="GO:0004197">
    <property type="term" value="F:cysteine-type endopeptidase activity"/>
    <property type="evidence" value="ECO:0007669"/>
    <property type="project" value="InterPro"/>
</dbReference>
<dbReference type="InterPro" id="IPR029030">
    <property type="entry name" value="Caspase-like_dom_sf"/>
</dbReference>
<dbReference type="GO" id="GO:0005737">
    <property type="term" value="C:cytoplasm"/>
    <property type="evidence" value="ECO:0007669"/>
    <property type="project" value="TreeGrafter"/>
</dbReference>
<dbReference type="SUPFAM" id="SSF52129">
    <property type="entry name" value="Caspase-like"/>
    <property type="match status" value="1"/>
</dbReference>
<dbReference type="PANTHER" id="PTHR48104:SF30">
    <property type="entry name" value="METACASPASE-1"/>
    <property type="match status" value="1"/>
</dbReference>
<sequence length="722" mass="78174">MTQIKRRQLLQFAGSLLTGLGLSQLDIQRQAIRYGQVIAQSHPRKLALLVGINQYQAPIYPPLQGCITDVELQRELLVYRFGFHPSDILTLTDAAATRSNILTAFEEHLIKQAKPGDVVVFHYSGHGSQVVDPEPIAPDGLNSTFVPVDVPQRLQEGIVEDIMGRTLFLLMSALNTENVTAVLDSCHSGGGTRGNFRIRAVRADVGKFLQGSPEEFAYQERWRYELQMSLARFNQQRRAGVAKGVVIASAQRQQQALDAPFSDFYAGAFTYLMTQYLWQETATVLQLVATVSREIKNFSPQVPLADIQPNSGAENQAIYFSQTPQPFAEAVIVQVDGETVKLWLGGIDMQTIEAFDQGATFTIISPDSSGEVELISRAGLTAQGTLKGTAKPGALLQESARAIPADLKLRIGLDPSLAGDIDVAQKSLETIARIAAVPPQPGNIPYSGEVHYLLSRFTLGDATNLATAAQLPEIDSIGLFSPGKDEIIPDSFGSASETISLAIYRLNPKLKSLLAARIVKMTLNAQASRINVAASMFPEGQGAKLIGQAFTPRSRSQTPTAPQLPATNQLPVNTPFQFQLTNNETRPLYVSILVIDPSGQIIVLFPNRWGAASDASRVEAGQTIFIPNVETDDFTFVTQSKGIGEALIIASQNPLRNALLTLQKLAAEQQVQRGAVVPDVDAIGALLDDLSRSDRGAGGIVGVRQRLRATEIAALSISFEVI</sequence>
<gene>
    <name evidence="3" type="ORF">ENR15_15005</name>
</gene>
<dbReference type="AlphaFoldDB" id="A0A7C3VQB5"/>
<name>A0A7C3VQB5_9CYAN</name>
<proteinExistence type="predicted"/>
<dbReference type="Pfam" id="PF14326">
    <property type="entry name" value="DUF4384"/>
    <property type="match status" value="1"/>
</dbReference>
<dbReference type="Gene3D" id="3.40.50.1460">
    <property type="match status" value="1"/>
</dbReference>
<comment type="caution">
    <text evidence="3">The sequence shown here is derived from an EMBL/GenBank/DDBJ whole genome shotgun (WGS) entry which is preliminary data.</text>
</comment>
<dbReference type="EMBL" id="DSPX01000151">
    <property type="protein sequence ID" value="HGG01910.1"/>
    <property type="molecule type" value="Genomic_DNA"/>
</dbReference>
<evidence type="ECO:0000313" key="3">
    <source>
        <dbReference type="EMBL" id="HGG01910.1"/>
    </source>
</evidence>
<accession>A0A7C3VQB5</accession>
<dbReference type="PIRSF" id="PIRSF007398">
    <property type="entry name" value="Sll0148_caspase"/>
    <property type="match status" value="1"/>
</dbReference>
<dbReference type="InterPro" id="IPR011189">
    <property type="entry name" value="UCP_caspase_lke"/>
</dbReference>
<dbReference type="Pfam" id="PF00656">
    <property type="entry name" value="Peptidase_C14"/>
    <property type="match status" value="1"/>
</dbReference>